<dbReference type="SMART" id="SM00388">
    <property type="entry name" value="HisKA"/>
    <property type="match status" value="1"/>
</dbReference>
<evidence type="ECO:0000256" key="2">
    <source>
        <dbReference type="ARBA" id="ARBA00004370"/>
    </source>
</evidence>
<evidence type="ECO:0000256" key="8">
    <source>
        <dbReference type="ARBA" id="ARBA00022989"/>
    </source>
</evidence>
<keyword evidence="4" id="KW-0597">Phosphoprotein</keyword>
<comment type="caution">
    <text evidence="14">The sequence shown here is derived from an EMBL/GenBank/DDBJ whole genome shotgun (WGS) entry which is preliminary data.</text>
</comment>
<evidence type="ECO:0000256" key="11">
    <source>
        <dbReference type="SAM" id="Phobius"/>
    </source>
</evidence>
<dbReference type="PROSITE" id="PS50109">
    <property type="entry name" value="HIS_KIN"/>
    <property type="match status" value="1"/>
</dbReference>
<dbReference type="RefSeq" id="WP_245281882.1">
    <property type="nucleotide sequence ID" value="NZ_LMTR01000052.1"/>
</dbReference>
<keyword evidence="15" id="KW-1185">Reference proteome</keyword>
<evidence type="ECO:0000259" key="13">
    <source>
        <dbReference type="PROSITE" id="PS50885"/>
    </source>
</evidence>
<keyword evidence="10 11" id="KW-0472">Membrane</keyword>
<organism evidence="14 15">
    <name type="scientific">Hyphomicrobium sulfonivorans</name>
    <dbReference type="NCBI Taxonomy" id="121290"/>
    <lineage>
        <taxon>Bacteria</taxon>
        <taxon>Pseudomonadati</taxon>
        <taxon>Pseudomonadota</taxon>
        <taxon>Alphaproteobacteria</taxon>
        <taxon>Hyphomicrobiales</taxon>
        <taxon>Hyphomicrobiaceae</taxon>
        <taxon>Hyphomicrobium</taxon>
    </lineage>
</organism>
<dbReference type="InterPro" id="IPR003594">
    <property type="entry name" value="HATPase_dom"/>
</dbReference>
<dbReference type="Gene3D" id="1.10.287.130">
    <property type="match status" value="1"/>
</dbReference>
<protein>
    <recommendedName>
        <fullName evidence="3">histidine kinase</fullName>
        <ecNumber evidence="3">2.7.13.3</ecNumber>
    </recommendedName>
</protein>
<dbReference type="CDD" id="cd00082">
    <property type="entry name" value="HisKA"/>
    <property type="match status" value="1"/>
</dbReference>
<keyword evidence="9" id="KW-0902">Two-component regulatory system</keyword>
<evidence type="ECO:0000256" key="6">
    <source>
        <dbReference type="ARBA" id="ARBA00022692"/>
    </source>
</evidence>
<dbReference type="GO" id="GO:0005886">
    <property type="term" value="C:plasma membrane"/>
    <property type="evidence" value="ECO:0007669"/>
    <property type="project" value="TreeGrafter"/>
</dbReference>
<name>A0A109BJ35_HYPSL</name>
<dbReference type="InterPro" id="IPR050428">
    <property type="entry name" value="TCS_sensor_his_kinase"/>
</dbReference>
<evidence type="ECO:0000259" key="12">
    <source>
        <dbReference type="PROSITE" id="PS50109"/>
    </source>
</evidence>
<dbReference type="EMBL" id="LMTR01000052">
    <property type="protein sequence ID" value="KWT68957.1"/>
    <property type="molecule type" value="Genomic_DNA"/>
</dbReference>
<dbReference type="CDD" id="cd06225">
    <property type="entry name" value="HAMP"/>
    <property type="match status" value="1"/>
</dbReference>
<dbReference type="SMART" id="SM00304">
    <property type="entry name" value="HAMP"/>
    <property type="match status" value="1"/>
</dbReference>
<gene>
    <name evidence="14" type="ORF">APY04_1779</name>
</gene>
<keyword evidence="7" id="KW-0418">Kinase</keyword>
<dbReference type="SUPFAM" id="SSF158472">
    <property type="entry name" value="HAMP domain-like"/>
    <property type="match status" value="1"/>
</dbReference>
<evidence type="ECO:0000256" key="7">
    <source>
        <dbReference type="ARBA" id="ARBA00022777"/>
    </source>
</evidence>
<feature type="domain" description="Histidine kinase" evidence="12">
    <location>
        <begin position="247"/>
        <end position="463"/>
    </location>
</feature>
<dbReference type="GO" id="GO:0000155">
    <property type="term" value="F:phosphorelay sensor kinase activity"/>
    <property type="evidence" value="ECO:0007669"/>
    <property type="project" value="InterPro"/>
</dbReference>
<keyword evidence="8 11" id="KW-1133">Transmembrane helix</keyword>
<dbReference type="InterPro" id="IPR005467">
    <property type="entry name" value="His_kinase_dom"/>
</dbReference>
<dbReference type="Gene3D" id="6.10.340.10">
    <property type="match status" value="1"/>
</dbReference>
<dbReference type="Pfam" id="PF00672">
    <property type="entry name" value="HAMP"/>
    <property type="match status" value="1"/>
</dbReference>
<evidence type="ECO:0000313" key="14">
    <source>
        <dbReference type="EMBL" id="KWT68957.1"/>
    </source>
</evidence>
<evidence type="ECO:0000313" key="15">
    <source>
        <dbReference type="Proteomes" id="UP000059074"/>
    </source>
</evidence>
<dbReference type="Proteomes" id="UP000059074">
    <property type="component" value="Unassembled WGS sequence"/>
</dbReference>
<dbReference type="InterPro" id="IPR036890">
    <property type="entry name" value="HATPase_C_sf"/>
</dbReference>
<dbReference type="InterPro" id="IPR003660">
    <property type="entry name" value="HAMP_dom"/>
</dbReference>
<evidence type="ECO:0000256" key="10">
    <source>
        <dbReference type="ARBA" id="ARBA00023136"/>
    </source>
</evidence>
<dbReference type="PATRIC" id="fig|121290.4.peg.870"/>
<dbReference type="STRING" id="121290.APY04_1779"/>
<evidence type="ECO:0000256" key="9">
    <source>
        <dbReference type="ARBA" id="ARBA00023012"/>
    </source>
</evidence>
<feature type="domain" description="HAMP" evidence="13">
    <location>
        <begin position="186"/>
        <end position="239"/>
    </location>
</feature>
<evidence type="ECO:0000256" key="5">
    <source>
        <dbReference type="ARBA" id="ARBA00022679"/>
    </source>
</evidence>
<proteinExistence type="predicted"/>
<dbReference type="InterPro" id="IPR003661">
    <property type="entry name" value="HisK_dim/P_dom"/>
</dbReference>
<comment type="catalytic activity">
    <reaction evidence="1">
        <text>ATP + protein L-histidine = ADP + protein N-phospho-L-histidine.</text>
        <dbReference type="EC" id="2.7.13.3"/>
    </reaction>
</comment>
<dbReference type="AlphaFoldDB" id="A0A109BJ35"/>
<evidence type="ECO:0000256" key="1">
    <source>
        <dbReference type="ARBA" id="ARBA00000085"/>
    </source>
</evidence>
<dbReference type="Pfam" id="PF02518">
    <property type="entry name" value="HATPase_c"/>
    <property type="match status" value="1"/>
</dbReference>
<evidence type="ECO:0000256" key="4">
    <source>
        <dbReference type="ARBA" id="ARBA00022553"/>
    </source>
</evidence>
<dbReference type="PANTHER" id="PTHR45436">
    <property type="entry name" value="SENSOR HISTIDINE KINASE YKOH"/>
    <property type="match status" value="1"/>
</dbReference>
<dbReference type="EC" id="2.7.13.3" evidence="3"/>
<dbReference type="Gene3D" id="3.30.565.10">
    <property type="entry name" value="Histidine kinase-like ATPase, C-terminal domain"/>
    <property type="match status" value="1"/>
</dbReference>
<dbReference type="PANTHER" id="PTHR45436:SF8">
    <property type="entry name" value="HISTIDINE KINASE"/>
    <property type="match status" value="1"/>
</dbReference>
<dbReference type="PROSITE" id="PS50885">
    <property type="entry name" value="HAMP"/>
    <property type="match status" value="1"/>
</dbReference>
<dbReference type="SUPFAM" id="SSF55874">
    <property type="entry name" value="ATPase domain of HSP90 chaperone/DNA topoisomerase II/histidine kinase"/>
    <property type="match status" value="1"/>
</dbReference>
<feature type="transmembrane region" description="Helical" evidence="11">
    <location>
        <begin position="165"/>
        <end position="184"/>
    </location>
</feature>
<accession>A0A109BJ35</accession>
<dbReference type="PRINTS" id="PR00344">
    <property type="entry name" value="BCTRLSENSOR"/>
</dbReference>
<dbReference type="Pfam" id="PF00512">
    <property type="entry name" value="HisKA"/>
    <property type="match status" value="1"/>
</dbReference>
<feature type="transmembrane region" description="Helical" evidence="11">
    <location>
        <begin position="15"/>
        <end position="39"/>
    </location>
</feature>
<dbReference type="SMART" id="SM00387">
    <property type="entry name" value="HATPase_c"/>
    <property type="match status" value="1"/>
</dbReference>
<dbReference type="InterPro" id="IPR036097">
    <property type="entry name" value="HisK_dim/P_sf"/>
</dbReference>
<comment type="subcellular location">
    <subcellularLocation>
        <location evidence="2">Membrane</location>
    </subcellularLocation>
</comment>
<keyword evidence="6 11" id="KW-0812">Transmembrane</keyword>
<sequence length="463" mass="49133">MALPDRISRALSTTAFRVAAITVAVYLVFSGTVIGLLLWQSNRVLTEQVLVTLGAEADLLKAEAQSGDRDAIVRAVATRSRAGGPGLYFLADRTGRKLAGNLSRLPPEIAAHPTGGVFRYSADAEDGSGDRLAVAIPVDIGAGAQLIVGRDVDEQRRFAGEMGTMYFLALGILTLGGLLAGFAASRIALKRVETINTAARSIMAGDMSRRIAVSGTGDEYDGLATNLNAMLERIEALMNGLREVSDNIAHDLKTPLTRLRNSAEAALRERGEDAYRDGLEHTIEKADELIKTFNSLLLVAKLEAGALDENAERFAVGHVVSDVAELYEPVAEERGMGLGVAIAADPEIHGNRQLVVQAVANLIENAIKYSGGPAGGGTQIDIGLNDLPDAVEICVADNGPGIAPEDRERVLKRFVRLEKSRTEPGTGLGLSLVQAVARLHGGSVRLEDNQPGLRVVLTLPKRA</sequence>
<dbReference type="InterPro" id="IPR004358">
    <property type="entry name" value="Sig_transdc_His_kin-like_C"/>
</dbReference>
<dbReference type="SUPFAM" id="SSF47384">
    <property type="entry name" value="Homodimeric domain of signal transducing histidine kinase"/>
    <property type="match status" value="1"/>
</dbReference>
<reference evidence="14 15" key="1">
    <citation type="submission" date="2015-10" db="EMBL/GenBank/DDBJ databases">
        <title>Transcriptomic analysis of a linuron degrading triple-species bacterial consortium.</title>
        <authorList>
            <person name="Albers P."/>
        </authorList>
    </citation>
    <scope>NUCLEOTIDE SEQUENCE [LARGE SCALE GENOMIC DNA]</scope>
    <source>
        <strain evidence="14 15">WDL6</strain>
    </source>
</reference>
<keyword evidence="5 14" id="KW-0808">Transferase</keyword>
<evidence type="ECO:0000256" key="3">
    <source>
        <dbReference type="ARBA" id="ARBA00012438"/>
    </source>
</evidence>